<evidence type="ECO:0000313" key="1">
    <source>
        <dbReference type="EMBL" id="KAJ8122151.1"/>
    </source>
</evidence>
<accession>A0ACC2J3T5</accession>
<sequence>MISWPSNWQSHQEAAGSPDAPSTYNTRADSRYGSYNAAVPNTDAFFMDLLLPQSPAQTPVEEAQDEPQMDDRERPVRRSHNASPNADSKCCLECCQIIYDLENYIMSEMKAFKIILGIIRQTQEKLSDLIDLQRYSLNPRCSMLFNTILYQILELMAMCLSTLESEPDQSHGRPHTGISAGLGLGYSSIDVEEQSRLGVQIIAREARRATEFLRKVESLVPRSQGVASASQRGAGRDAHLDLELRFQEITRRNSREI</sequence>
<comment type="caution">
    <text evidence="1">The sequence shown here is derived from an EMBL/GenBank/DDBJ whole genome shotgun (WGS) entry which is preliminary data.</text>
</comment>
<protein>
    <submittedName>
        <fullName evidence="1">Uncharacterized protein</fullName>
    </submittedName>
</protein>
<proteinExistence type="predicted"/>
<gene>
    <name evidence="1" type="ORF">O1611_g9914</name>
</gene>
<keyword evidence="2" id="KW-1185">Reference proteome</keyword>
<reference evidence="1" key="1">
    <citation type="submission" date="2022-12" db="EMBL/GenBank/DDBJ databases">
        <title>Genome Sequence of Lasiodiplodia mahajangana.</title>
        <authorList>
            <person name="Buettner E."/>
        </authorList>
    </citation>
    <scope>NUCLEOTIDE SEQUENCE</scope>
    <source>
        <strain evidence="1">VT137</strain>
    </source>
</reference>
<name>A0ACC2J3T5_9PEZI</name>
<dbReference type="EMBL" id="JAPUUL010003635">
    <property type="protein sequence ID" value="KAJ8122151.1"/>
    <property type="molecule type" value="Genomic_DNA"/>
</dbReference>
<evidence type="ECO:0000313" key="2">
    <source>
        <dbReference type="Proteomes" id="UP001153332"/>
    </source>
</evidence>
<dbReference type="Proteomes" id="UP001153332">
    <property type="component" value="Unassembled WGS sequence"/>
</dbReference>
<organism evidence="1 2">
    <name type="scientific">Lasiodiplodia mahajangana</name>
    <dbReference type="NCBI Taxonomy" id="1108764"/>
    <lineage>
        <taxon>Eukaryota</taxon>
        <taxon>Fungi</taxon>
        <taxon>Dikarya</taxon>
        <taxon>Ascomycota</taxon>
        <taxon>Pezizomycotina</taxon>
        <taxon>Dothideomycetes</taxon>
        <taxon>Dothideomycetes incertae sedis</taxon>
        <taxon>Botryosphaeriales</taxon>
        <taxon>Botryosphaeriaceae</taxon>
        <taxon>Lasiodiplodia</taxon>
    </lineage>
</organism>